<dbReference type="RefSeq" id="WP_307406222.1">
    <property type="nucleotide sequence ID" value="NZ_JAUSUR010000001.1"/>
</dbReference>
<protein>
    <submittedName>
        <fullName evidence="7">Iron complex transport system substrate-binding protein</fullName>
    </submittedName>
</protein>
<proteinExistence type="inferred from homology"/>
<evidence type="ECO:0000313" key="7">
    <source>
        <dbReference type="EMBL" id="MDQ0360370.1"/>
    </source>
</evidence>
<accession>A0ABU0E0H2</accession>
<feature type="signal peptide" evidence="5">
    <location>
        <begin position="1"/>
        <end position="20"/>
    </location>
</feature>
<comment type="caution">
    <text evidence="7">The sequence shown here is derived from an EMBL/GenBank/DDBJ whole genome shotgun (WGS) entry which is preliminary data.</text>
</comment>
<keyword evidence="8" id="KW-1185">Reference proteome</keyword>
<comment type="subcellular location">
    <subcellularLocation>
        <location evidence="1">Cell envelope</location>
    </subcellularLocation>
</comment>
<comment type="similarity">
    <text evidence="2">Belongs to the bacterial solute-binding protein 8 family.</text>
</comment>
<keyword evidence="4 5" id="KW-0732">Signal</keyword>
<evidence type="ECO:0000259" key="6">
    <source>
        <dbReference type="PROSITE" id="PS50983"/>
    </source>
</evidence>
<dbReference type="Proteomes" id="UP001230220">
    <property type="component" value="Unassembled WGS sequence"/>
</dbReference>
<sequence>MKKILSVFFALAIIVTGCSGGSSSDDDKDTSNTNGEFPIVIEHAFGETTIEEKPERVVSIGWENQDVALALGVAPVAMSTPAYGLTGDETMRVWTKEKYEELDAEEPTIFNDLNELDFEAIEKANPDVILAAYSGITQEDYNMLSEIAPVIAYTGEPFVITWQEQIEQDSKGLGLEAEGKALIEELEAMINDEVAKYPSLDGKTATFAWFDASDTSSFFVYGNADPRSKYLQDMGLELPSEVETVTDDAGGFFATISAEQAEILNDTDILVIYGGNEELLVTLQADPILGKIPAIQNGSVVLLETDEPVTIAAATPTALSIPYAVEDYVKMIGGAAEKVK</sequence>
<keyword evidence="3" id="KW-0813">Transport</keyword>
<dbReference type="PANTHER" id="PTHR30532">
    <property type="entry name" value="IRON III DICITRATE-BINDING PERIPLASMIC PROTEIN"/>
    <property type="match status" value="1"/>
</dbReference>
<evidence type="ECO:0000256" key="1">
    <source>
        <dbReference type="ARBA" id="ARBA00004196"/>
    </source>
</evidence>
<feature type="chain" id="PRO_5046903581" evidence="5">
    <location>
        <begin position="21"/>
        <end position="340"/>
    </location>
</feature>
<evidence type="ECO:0000256" key="3">
    <source>
        <dbReference type="ARBA" id="ARBA00022448"/>
    </source>
</evidence>
<evidence type="ECO:0000256" key="2">
    <source>
        <dbReference type="ARBA" id="ARBA00008814"/>
    </source>
</evidence>
<dbReference type="CDD" id="cd01146">
    <property type="entry name" value="FhuD"/>
    <property type="match status" value="1"/>
</dbReference>
<evidence type="ECO:0000256" key="5">
    <source>
        <dbReference type="SAM" id="SignalP"/>
    </source>
</evidence>
<dbReference type="Pfam" id="PF01497">
    <property type="entry name" value="Peripla_BP_2"/>
    <property type="match status" value="1"/>
</dbReference>
<dbReference type="EMBL" id="JAUSUR010000001">
    <property type="protein sequence ID" value="MDQ0360370.1"/>
    <property type="molecule type" value="Genomic_DNA"/>
</dbReference>
<dbReference type="PROSITE" id="PS51257">
    <property type="entry name" value="PROKAR_LIPOPROTEIN"/>
    <property type="match status" value="1"/>
</dbReference>
<gene>
    <name evidence="7" type="ORF">J2S15_001101</name>
</gene>
<feature type="domain" description="Fe/B12 periplasmic-binding" evidence="6">
    <location>
        <begin position="56"/>
        <end position="336"/>
    </location>
</feature>
<dbReference type="Gene3D" id="3.40.50.1980">
    <property type="entry name" value="Nitrogenase molybdenum iron protein domain"/>
    <property type="match status" value="2"/>
</dbReference>
<dbReference type="PANTHER" id="PTHR30532:SF24">
    <property type="entry name" value="FERRIC ENTEROBACTIN-BINDING PERIPLASMIC PROTEIN FEPB"/>
    <property type="match status" value="1"/>
</dbReference>
<name>A0ABU0E0H2_9FIRM</name>
<dbReference type="InterPro" id="IPR051313">
    <property type="entry name" value="Bact_iron-sidero_bind"/>
</dbReference>
<evidence type="ECO:0000313" key="8">
    <source>
        <dbReference type="Proteomes" id="UP001230220"/>
    </source>
</evidence>
<dbReference type="InterPro" id="IPR002491">
    <property type="entry name" value="ABC_transptr_periplasmic_BD"/>
</dbReference>
<evidence type="ECO:0000256" key="4">
    <source>
        <dbReference type="ARBA" id="ARBA00022729"/>
    </source>
</evidence>
<dbReference type="PROSITE" id="PS50983">
    <property type="entry name" value="FE_B12_PBP"/>
    <property type="match status" value="1"/>
</dbReference>
<dbReference type="SUPFAM" id="SSF53807">
    <property type="entry name" value="Helical backbone' metal receptor"/>
    <property type="match status" value="1"/>
</dbReference>
<organism evidence="7 8">
    <name type="scientific">Breznakia pachnodae</name>
    <dbReference type="NCBI Taxonomy" id="265178"/>
    <lineage>
        <taxon>Bacteria</taxon>
        <taxon>Bacillati</taxon>
        <taxon>Bacillota</taxon>
        <taxon>Erysipelotrichia</taxon>
        <taxon>Erysipelotrichales</taxon>
        <taxon>Erysipelotrichaceae</taxon>
        <taxon>Breznakia</taxon>
    </lineage>
</organism>
<reference evidence="7 8" key="1">
    <citation type="submission" date="2023-07" db="EMBL/GenBank/DDBJ databases">
        <title>Genomic Encyclopedia of Type Strains, Phase IV (KMG-IV): sequencing the most valuable type-strain genomes for metagenomic binning, comparative biology and taxonomic classification.</title>
        <authorList>
            <person name="Goeker M."/>
        </authorList>
    </citation>
    <scope>NUCLEOTIDE SEQUENCE [LARGE SCALE GENOMIC DNA]</scope>
    <source>
        <strain evidence="7 8">DSM 16784</strain>
    </source>
</reference>